<dbReference type="SMART" id="SM00320">
    <property type="entry name" value="WD40"/>
    <property type="match status" value="2"/>
</dbReference>
<dbReference type="RefSeq" id="XP_024663521.1">
    <property type="nucleotide sequence ID" value="XM_024807753.1"/>
</dbReference>
<evidence type="ECO:0000256" key="1">
    <source>
        <dbReference type="ARBA" id="ARBA00022574"/>
    </source>
</evidence>
<protein>
    <submittedName>
        <fullName evidence="4">Uncharacterized protein</fullName>
    </submittedName>
</protein>
<comment type="caution">
    <text evidence="4">The sequence shown here is derived from an EMBL/GenBank/DDBJ whole genome shotgun (WGS) entry which is preliminary data.</text>
</comment>
<gene>
    <name evidence="4" type="ORF">B9G98_01195</name>
</gene>
<dbReference type="PANTHER" id="PTHR22889:SF0">
    <property type="entry name" value="WD REPEAT-CONTAINING PROTEIN 89"/>
    <property type="match status" value="1"/>
</dbReference>
<keyword evidence="5" id="KW-1185">Reference proteome</keyword>
<dbReference type="InterPro" id="IPR015943">
    <property type="entry name" value="WD40/YVTN_repeat-like_dom_sf"/>
</dbReference>
<evidence type="ECO:0000313" key="5">
    <source>
        <dbReference type="Proteomes" id="UP000238350"/>
    </source>
</evidence>
<dbReference type="InterPro" id="IPR036322">
    <property type="entry name" value="WD40_repeat_dom_sf"/>
</dbReference>
<dbReference type="PROSITE" id="PS50294">
    <property type="entry name" value="WD_REPEATS_REGION"/>
    <property type="match status" value="1"/>
</dbReference>
<keyword evidence="1 3" id="KW-0853">WD repeat</keyword>
<evidence type="ECO:0000256" key="2">
    <source>
        <dbReference type="ARBA" id="ARBA00022737"/>
    </source>
</evidence>
<dbReference type="EMBL" id="NDIQ01000001">
    <property type="protein sequence ID" value="PRT53575.1"/>
    <property type="molecule type" value="Genomic_DNA"/>
</dbReference>
<dbReference type="Proteomes" id="UP000238350">
    <property type="component" value="Unassembled WGS sequence"/>
</dbReference>
<evidence type="ECO:0000256" key="3">
    <source>
        <dbReference type="PROSITE-ProRule" id="PRU00221"/>
    </source>
</evidence>
<dbReference type="GeneID" id="36514944"/>
<accession>A0A2T0FF22</accession>
<dbReference type="InterPro" id="IPR039328">
    <property type="entry name" value="WDR89"/>
</dbReference>
<keyword evidence="2" id="KW-0677">Repeat</keyword>
<sequence length="325" mass="35659">MVIAKASSSFGNEYVSHVATVENAIVVGLTDGSVHALDFDLETAKALFKGDSQVTGLGVHDSNVVSVGNAKGQIAVIDLRTGKTQVRVDFKAPLACLAGRQNELAFGTELFQHDATVALYDLRTPGSPFRKYTDSHNDDVTDVRFHPTHKNMLLSGSTDGIINIFNTDIVDEDDAVYQTINHESSIHRTGILSENRVFALSHMETMSIYQVANPDENIEEPAPNNFGDLREKWQCQYVADYADGYFLVGTNAESKLKLVPFANEAAGTPINLEGAHGEEVVRGFSFHKNAVYTGGEDGLVKVWTLENPEKRRGPLPKTHLHKKPY</sequence>
<proteinExistence type="predicted"/>
<dbReference type="PANTHER" id="PTHR22889">
    <property type="entry name" value="WD REPEAT-CONTAINING PROTEIN 89"/>
    <property type="match status" value="1"/>
</dbReference>
<organism evidence="4 5">
    <name type="scientific">Wickerhamiella sorbophila</name>
    <dbReference type="NCBI Taxonomy" id="45607"/>
    <lineage>
        <taxon>Eukaryota</taxon>
        <taxon>Fungi</taxon>
        <taxon>Dikarya</taxon>
        <taxon>Ascomycota</taxon>
        <taxon>Saccharomycotina</taxon>
        <taxon>Dipodascomycetes</taxon>
        <taxon>Dipodascales</taxon>
        <taxon>Trichomonascaceae</taxon>
        <taxon>Wickerhamiella</taxon>
    </lineage>
</organism>
<dbReference type="Pfam" id="PF00400">
    <property type="entry name" value="WD40"/>
    <property type="match status" value="2"/>
</dbReference>
<reference evidence="4 5" key="1">
    <citation type="submission" date="2017-04" db="EMBL/GenBank/DDBJ databases">
        <title>Genome sequencing of [Candida] sorbophila.</title>
        <authorList>
            <person name="Ahn J.O."/>
        </authorList>
    </citation>
    <scope>NUCLEOTIDE SEQUENCE [LARGE SCALE GENOMIC DNA]</scope>
    <source>
        <strain evidence="4 5">DS02</strain>
    </source>
</reference>
<name>A0A2T0FF22_9ASCO</name>
<evidence type="ECO:0000313" key="4">
    <source>
        <dbReference type="EMBL" id="PRT53575.1"/>
    </source>
</evidence>
<dbReference type="PROSITE" id="PS50082">
    <property type="entry name" value="WD_REPEATS_2"/>
    <property type="match status" value="1"/>
</dbReference>
<feature type="repeat" description="WD" evidence="3">
    <location>
        <begin position="133"/>
        <end position="166"/>
    </location>
</feature>
<dbReference type="Gene3D" id="2.130.10.10">
    <property type="entry name" value="YVTN repeat-like/Quinoprotein amine dehydrogenase"/>
    <property type="match status" value="2"/>
</dbReference>
<dbReference type="OrthoDB" id="25131at2759"/>
<dbReference type="AlphaFoldDB" id="A0A2T0FF22"/>
<dbReference type="InterPro" id="IPR001680">
    <property type="entry name" value="WD40_rpt"/>
</dbReference>
<dbReference type="STRING" id="45607.A0A2T0FF22"/>
<dbReference type="SUPFAM" id="SSF50978">
    <property type="entry name" value="WD40 repeat-like"/>
    <property type="match status" value="1"/>
</dbReference>